<feature type="domain" description="Tetrapyrrole methylase" evidence="7">
    <location>
        <begin position="30"/>
        <end position="213"/>
    </location>
</feature>
<dbReference type="InterPro" id="IPR012818">
    <property type="entry name" value="CbiE"/>
</dbReference>
<dbReference type="SUPFAM" id="SSF53335">
    <property type="entry name" value="S-adenosyl-L-methionine-dependent methyltransferases"/>
    <property type="match status" value="1"/>
</dbReference>
<reference evidence="8 9" key="1">
    <citation type="submission" date="2021-03" db="EMBL/GenBank/DDBJ databases">
        <title>Whole genome sequence of Jiella sp. MQZ13P-4.</title>
        <authorList>
            <person name="Tuo L."/>
        </authorList>
    </citation>
    <scope>NUCLEOTIDE SEQUENCE [LARGE SCALE GENOMIC DNA]</scope>
    <source>
        <strain evidence="8 9">MQZ13P-4</strain>
    </source>
</reference>
<gene>
    <name evidence="8" type="primary">cbiE</name>
    <name evidence="8" type="ORF">J1C47_08155</name>
</gene>
<evidence type="ECO:0000256" key="1">
    <source>
        <dbReference type="ARBA" id="ARBA00004953"/>
    </source>
</evidence>
<evidence type="ECO:0000256" key="6">
    <source>
        <dbReference type="SAM" id="MobiDB-lite"/>
    </source>
</evidence>
<dbReference type="SUPFAM" id="SSF53790">
    <property type="entry name" value="Tetrapyrrole methylase"/>
    <property type="match status" value="1"/>
</dbReference>
<evidence type="ECO:0000256" key="3">
    <source>
        <dbReference type="ARBA" id="ARBA00022603"/>
    </source>
</evidence>
<keyword evidence="4" id="KW-0808">Transferase</keyword>
<evidence type="ECO:0000313" key="8">
    <source>
        <dbReference type="EMBL" id="MBO0903613.1"/>
    </source>
</evidence>
<dbReference type="CDD" id="cd11644">
    <property type="entry name" value="Precorrin-6Y-MT"/>
    <property type="match status" value="1"/>
</dbReference>
<dbReference type="InterPro" id="IPR035996">
    <property type="entry name" value="4pyrrol_Methylase_sf"/>
</dbReference>
<dbReference type="InterPro" id="IPR029063">
    <property type="entry name" value="SAM-dependent_MTases_sf"/>
</dbReference>
<dbReference type="PIRSF" id="PIRSF036428">
    <property type="entry name" value="CobL"/>
    <property type="match status" value="1"/>
</dbReference>
<dbReference type="NCBIfam" id="TIGR02469">
    <property type="entry name" value="CbiT"/>
    <property type="match status" value="1"/>
</dbReference>
<dbReference type="InterPro" id="IPR014008">
    <property type="entry name" value="Cbl_synth_MTase_CbiT"/>
</dbReference>
<accession>A0ABS3J1R2</accession>
<name>A0ABS3J1R2_9HYPH</name>
<dbReference type="InterPro" id="IPR000878">
    <property type="entry name" value="4pyrrol_Mease"/>
</dbReference>
<dbReference type="Gene3D" id="3.40.1010.10">
    <property type="entry name" value="Cobalt-precorrin-4 Transmethylase, Domain 1"/>
    <property type="match status" value="1"/>
</dbReference>
<keyword evidence="5" id="KW-0949">S-adenosyl-L-methionine</keyword>
<proteinExistence type="predicted"/>
<sequence length="433" mass="45407">MSDPVRPWLSGRAETEEGERPEGGAARPWLTVVGIGDAGLASLTGEALDAIDGATTIFGGERHLALLGETRAETIVWDKPFSEALGRLLARAGTPTVVLATGDPMWFGVGATLARHVGPKDMRVVTQPSAFALAAARLGWPLQNAACLTVHGRPVDQLSRHLFPGERLLILSEDGASPREIARLLTSRGFGQSRLTVLEHLGGERERVLQAPAAGYDLEDAAALNLVAVECVAGRAATPRPLVAGLPDDAFVHDGKMTKRTLRALAIAALEPMPGALLWDVGAGAGSIAVEWLRGAQRTRAVAIEPRPERCQAIAENAATLGVPELLIVEGSAPAAYAGLDQPDAVFIGGGLSEGVFAAAWEALKPGGRMVAHAVTLESEAILIDLHGRLGGELLRVAIDRAEAVGPFRGFRPAMPVVHFHVTKPHPRPGQGG</sequence>
<dbReference type="RefSeq" id="WP_207350243.1">
    <property type="nucleotide sequence ID" value="NZ_JAFMPY010000006.1"/>
</dbReference>
<feature type="region of interest" description="Disordered" evidence="6">
    <location>
        <begin position="1"/>
        <end position="25"/>
    </location>
</feature>
<keyword evidence="2" id="KW-0169">Cobalamin biosynthesis</keyword>
<evidence type="ECO:0000256" key="4">
    <source>
        <dbReference type="ARBA" id="ARBA00022679"/>
    </source>
</evidence>
<dbReference type="Gene3D" id="3.40.50.150">
    <property type="entry name" value="Vaccinia Virus protein VP39"/>
    <property type="match status" value="1"/>
</dbReference>
<comment type="pathway">
    <text evidence="1">Cofactor biosynthesis; adenosylcobalamin biosynthesis.</text>
</comment>
<dbReference type="NCBIfam" id="TIGR02467">
    <property type="entry name" value="CbiE"/>
    <property type="match status" value="1"/>
</dbReference>
<feature type="compositionally biased region" description="Basic and acidic residues" evidence="6">
    <location>
        <begin position="13"/>
        <end position="22"/>
    </location>
</feature>
<dbReference type="EMBL" id="JAFMPY010000006">
    <property type="protein sequence ID" value="MBO0903613.1"/>
    <property type="molecule type" value="Genomic_DNA"/>
</dbReference>
<dbReference type="InterPro" id="IPR006365">
    <property type="entry name" value="Cbl_synth_CobL"/>
</dbReference>
<protein>
    <submittedName>
        <fullName evidence="8">Precorrin-6y C5,15-methyltransferase (Decarboxylating) subunit CbiE</fullName>
    </submittedName>
</protein>
<keyword evidence="3" id="KW-0489">Methyltransferase</keyword>
<dbReference type="CDD" id="cd02440">
    <property type="entry name" value="AdoMet_MTases"/>
    <property type="match status" value="1"/>
</dbReference>
<evidence type="ECO:0000313" key="9">
    <source>
        <dbReference type="Proteomes" id="UP000664288"/>
    </source>
</evidence>
<dbReference type="Gene3D" id="3.30.950.10">
    <property type="entry name" value="Methyltransferase, Cobalt-precorrin-4 Transmethylase, Domain 2"/>
    <property type="match status" value="1"/>
</dbReference>
<evidence type="ECO:0000256" key="5">
    <source>
        <dbReference type="ARBA" id="ARBA00022691"/>
    </source>
</evidence>
<organism evidence="8 9">
    <name type="scientific">Jiella sonneratiae</name>
    <dbReference type="NCBI Taxonomy" id="2816856"/>
    <lineage>
        <taxon>Bacteria</taxon>
        <taxon>Pseudomonadati</taxon>
        <taxon>Pseudomonadota</taxon>
        <taxon>Alphaproteobacteria</taxon>
        <taxon>Hyphomicrobiales</taxon>
        <taxon>Aurantimonadaceae</taxon>
        <taxon>Jiella</taxon>
    </lineage>
</organism>
<dbReference type="PANTHER" id="PTHR43182">
    <property type="entry name" value="COBALT-PRECORRIN-6B C(15)-METHYLTRANSFERASE (DECARBOXYLATING)"/>
    <property type="match status" value="1"/>
</dbReference>
<dbReference type="Proteomes" id="UP000664288">
    <property type="component" value="Unassembled WGS sequence"/>
</dbReference>
<comment type="caution">
    <text evidence="8">The sequence shown here is derived from an EMBL/GenBank/DDBJ whole genome shotgun (WGS) entry which is preliminary data.</text>
</comment>
<evidence type="ECO:0000259" key="7">
    <source>
        <dbReference type="Pfam" id="PF00590"/>
    </source>
</evidence>
<keyword evidence="9" id="KW-1185">Reference proteome</keyword>
<dbReference type="PANTHER" id="PTHR43182:SF1">
    <property type="entry name" value="COBALT-PRECORRIN-7 C(5)-METHYLTRANSFERASE"/>
    <property type="match status" value="1"/>
</dbReference>
<evidence type="ECO:0000256" key="2">
    <source>
        <dbReference type="ARBA" id="ARBA00022573"/>
    </source>
</evidence>
<dbReference type="InterPro" id="IPR014776">
    <property type="entry name" value="4pyrrole_Mease_sub2"/>
</dbReference>
<dbReference type="InterPro" id="IPR014777">
    <property type="entry name" value="4pyrrole_Mease_sub1"/>
</dbReference>
<dbReference type="Pfam" id="PF00590">
    <property type="entry name" value="TP_methylase"/>
    <property type="match status" value="1"/>
</dbReference>
<dbReference type="InterPro" id="IPR050714">
    <property type="entry name" value="Cobalamin_biosynth_MTase"/>
</dbReference>